<accession>A0A7X4LKH4</accession>
<keyword evidence="7" id="KW-1185">Reference proteome</keyword>
<feature type="DNA-binding region" description="OmpR/PhoB-type" evidence="2">
    <location>
        <begin position="5"/>
        <end position="109"/>
    </location>
</feature>
<dbReference type="Gene3D" id="1.10.10.10">
    <property type="entry name" value="Winged helix-like DNA-binding domain superfamily/Winged helix DNA-binding domain"/>
    <property type="match status" value="1"/>
</dbReference>
<protein>
    <submittedName>
        <fullName evidence="6">Transcriptional regulator</fullName>
    </submittedName>
</protein>
<dbReference type="GO" id="GO:0000160">
    <property type="term" value="P:phosphorelay signal transduction system"/>
    <property type="evidence" value="ECO:0007669"/>
    <property type="project" value="InterPro"/>
</dbReference>
<dbReference type="SUPFAM" id="SSF46894">
    <property type="entry name" value="C-terminal effector domain of the bipartite response regulators"/>
    <property type="match status" value="1"/>
</dbReference>
<dbReference type="InterPro" id="IPR036388">
    <property type="entry name" value="WH-like_DNA-bd_sf"/>
</dbReference>
<dbReference type="GO" id="GO:0006355">
    <property type="term" value="P:regulation of DNA-templated transcription"/>
    <property type="evidence" value="ECO:0007669"/>
    <property type="project" value="InterPro"/>
</dbReference>
<dbReference type="CDD" id="cd00383">
    <property type="entry name" value="trans_reg_C"/>
    <property type="match status" value="1"/>
</dbReference>
<keyword evidence="1 2" id="KW-0238">DNA-binding</keyword>
<reference evidence="6 7" key="1">
    <citation type="submission" date="2019-10" db="EMBL/GenBank/DDBJ databases">
        <title>Vibrio sp. nov. isolated from a shrimp pond.</title>
        <authorList>
            <person name="Gomez-Gil B."/>
            <person name="Enciso-Ibarra J."/>
            <person name="Enciso-Ibarra K."/>
            <person name="Bolan-Mejia C."/>
        </authorList>
    </citation>
    <scope>NUCLEOTIDE SEQUENCE [LARGE SCALE GENOMIC DNA]</scope>
    <source>
        <strain evidence="6 7">CAIM 722</strain>
    </source>
</reference>
<feature type="region of interest" description="Disordered" evidence="3">
    <location>
        <begin position="133"/>
        <end position="163"/>
    </location>
</feature>
<comment type="caution">
    <text evidence="6">The sequence shown here is derived from an EMBL/GenBank/DDBJ whole genome shotgun (WGS) entry which is preliminary data.</text>
</comment>
<dbReference type="Pfam" id="PF00486">
    <property type="entry name" value="Trans_reg_C"/>
    <property type="match status" value="1"/>
</dbReference>
<sequence length="309" mass="34659">MSNIGPKFILDDRFSFDPTSNSLVDKEADDEIVRLGSNESRILLMLSQRPNEVVTRNELHDFVWREQGFEVDDSSLTQAISTLRKNLKDSTKSPQFVKTVPKRGYQLICNVNIINEELTELPLDDIDTHDKAEPVDVEETTSVKESLPDSQDVEIHHDANVTEPDTAIEVSSTSLQNDENQTSVNQKKSKRSDLLTKVMIVFAILLPIVVLIGMGPTPSKFRDLTSYNGIEVTTATNQPDLSEWLPSIKLCIDSYTKRHTDSSKATKIIATAGQDNVLVLNYIHVPEDSDDNFTVRILANQSDLTKICR</sequence>
<dbReference type="Proteomes" id="UP000462621">
    <property type="component" value="Unassembled WGS sequence"/>
</dbReference>
<dbReference type="RefSeq" id="WP_161155137.1">
    <property type="nucleotide sequence ID" value="NZ_WEKT01000014.1"/>
</dbReference>
<dbReference type="SMART" id="SM00862">
    <property type="entry name" value="Trans_reg_C"/>
    <property type="match status" value="1"/>
</dbReference>
<evidence type="ECO:0000256" key="3">
    <source>
        <dbReference type="SAM" id="MobiDB-lite"/>
    </source>
</evidence>
<proteinExistence type="predicted"/>
<name>A0A7X4LKH4_9VIBR</name>
<feature type="transmembrane region" description="Helical" evidence="4">
    <location>
        <begin position="194"/>
        <end position="214"/>
    </location>
</feature>
<dbReference type="EMBL" id="WEKT01000014">
    <property type="protein sequence ID" value="MZI93574.1"/>
    <property type="molecule type" value="Genomic_DNA"/>
</dbReference>
<dbReference type="AlphaFoldDB" id="A0A7X4LKH4"/>
<organism evidence="6 7">
    <name type="scientific">Vibrio eleionomae</name>
    <dbReference type="NCBI Taxonomy" id="2653505"/>
    <lineage>
        <taxon>Bacteria</taxon>
        <taxon>Pseudomonadati</taxon>
        <taxon>Pseudomonadota</taxon>
        <taxon>Gammaproteobacteria</taxon>
        <taxon>Vibrionales</taxon>
        <taxon>Vibrionaceae</taxon>
        <taxon>Vibrio</taxon>
    </lineage>
</organism>
<keyword evidence="4" id="KW-0812">Transmembrane</keyword>
<dbReference type="InterPro" id="IPR001867">
    <property type="entry name" value="OmpR/PhoB-type_DNA-bd"/>
</dbReference>
<evidence type="ECO:0000259" key="5">
    <source>
        <dbReference type="PROSITE" id="PS51755"/>
    </source>
</evidence>
<dbReference type="InterPro" id="IPR016032">
    <property type="entry name" value="Sig_transdc_resp-reg_C-effctor"/>
</dbReference>
<keyword evidence="4" id="KW-0472">Membrane</keyword>
<evidence type="ECO:0000313" key="6">
    <source>
        <dbReference type="EMBL" id="MZI93574.1"/>
    </source>
</evidence>
<evidence type="ECO:0000313" key="7">
    <source>
        <dbReference type="Proteomes" id="UP000462621"/>
    </source>
</evidence>
<evidence type="ECO:0000256" key="4">
    <source>
        <dbReference type="SAM" id="Phobius"/>
    </source>
</evidence>
<feature type="domain" description="OmpR/PhoB-type" evidence="5">
    <location>
        <begin position="5"/>
        <end position="109"/>
    </location>
</feature>
<evidence type="ECO:0000256" key="2">
    <source>
        <dbReference type="PROSITE-ProRule" id="PRU01091"/>
    </source>
</evidence>
<dbReference type="GO" id="GO:0003677">
    <property type="term" value="F:DNA binding"/>
    <property type="evidence" value="ECO:0007669"/>
    <property type="project" value="UniProtKB-UniRule"/>
</dbReference>
<keyword evidence="4" id="KW-1133">Transmembrane helix</keyword>
<gene>
    <name evidence="6" type="ORF">F9817_10230</name>
</gene>
<dbReference type="PROSITE" id="PS51755">
    <property type="entry name" value="OMPR_PHOB"/>
    <property type="match status" value="1"/>
</dbReference>
<evidence type="ECO:0000256" key="1">
    <source>
        <dbReference type="ARBA" id="ARBA00023125"/>
    </source>
</evidence>